<keyword evidence="2" id="KW-1185">Reference proteome</keyword>
<proteinExistence type="predicted"/>
<feature type="non-terminal residue" evidence="1">
    <location>
        <position position="123"/>
    </location>
</feature>
<accession>A0A1Q9C243</accession>
<protein>
    <submittedName>
        <fullName evidence="1">Uncharacterized protein</fullName>
    </submittedName>
</protein>
<dbReference type="AlphaFoldDB" id="A0A1Q9C243"/>
<dbReference type="EMBL" id="LSRX01001870">
    <property type="protein sequence ID" value="OLP76998.1"/>
    <property type="molecule type" value="Genomic_DNA"/>
</dbReference>
<gene>
    <name evidence="1" type="ORF">AK812_SmicGene42999</name>
</gene>
<dbReference type="Proteomes" id="UP000186817">
    <property type="component" value="Unassembled WGS sequence"/>
</dbReference>
<comment type="caution">
    <text evidence="1">The sequence shown here is derived from an EMBL/GenBank/DDBJ whole genome shotgun (WGS) entry which is preliminary data.</text>
</comment>
<name>A0A1Q9C243_SYMMI</name>
<evidence type="ECO:0000313" key="1">
    <source>
        <dbReference type="EMBL" id="OLP76998.1"/>
    </source>
</evidence>
<organism evidence="1 2">
    <name type="scientific">Symbiodinium microadriaticum</name>
    <name type="common">Dinoflagellate</name>
    <name type="synonym">Zooxanthella microadriatica</name>
    <dbReference type="NCBI Taxonomy" id="2951"/>
    <lineage>
        <taxon>Eukaryota</taxon>
        <taxon>Sar</taxon>
        <taxon>Alveolata</taxon>
        <taxon>Dinophyceae</taxon>
        <taxon>Suessiales</taxon>
        <taxon>Symbiodiniaceae</taxon>
        <taxon>Symbiodinium</taxon>
    </lineage>
</organism>
<evidence type="ECO:0000313" key="2">
    <source>
        <dbReference type="Proteomes" id="UP000186817"/>
    </source>
</evidence>
<sequence>MPAVPARVMPPVIMRERRSRGAAMCPLVKEKTSKHESGRVLTARKVRCLTQRQESLFKELRHLPPADRRSVLRTFTEEQRRSLERWILLKGRFKRKAKAPRACPRLARRHCGQGCAVAPSGIH</sequence>
<reference evidence="1 2" key="1">
    <citation type="submission" date="2016-02" db="EMBL/GenBank/DDBJ databases">
        <title>Genome analysis of coral dinoflagellate symbionts highlights evolutionary adaptations to a symbiotic lifestyle.</title>
        <authorList>
            <person name="Aranda M."/>
            <person name="Li Y."/>
            <person name="Liew Y.J."/>
            <person name="Baumgarten S."/>
            <person name="Simakov O."/>
            <person name="Wilson M."/>
            <person name="Piel J."/>
            <person name="Ashoor H."/>
            <person name="Bougouffa S."/>
            <person name="Bajic V.B."/>
            <person name="Ryu T."/>
            <person name="Ravasi T."/>
            <person name="Bayer T."/>
            <person name="Micklem G."/>
            <person name="Kim H."/>
            <person name="Bhak J."/>
            <person name="Lajeunesse T.C."/>
            <person name="Voolstra C.R."/>
        </authorList>
    </citation>
    <scope>NUCLEOTIDE SEQUENCE [LARGE SCALE GENOMIC DNA]</scope>
    <source>
        <strain evidence="1 2">CCMP2467</strain>
    </source>
</reference>